<feature type="repeat" description="WD" evidence="3">
    <location>
        <begin position="975"/>
        <end position="1017"/>
    </location>
</feature>
<dbReference type="PANTHER" id="PTHR13720">
    <property type="entry name" value="WD-40 REPEAT PROTEIN"/>
    <property type="match status" value="1"/>
</dbReference>
<evidence type="ECO:0000259" key="5">
    <source>
        <dbReference type="Pfam" id="PF23414"/>
    </source>
</evidence>
<keyword evidence="7" id="KW-1185">Reference proteome</keyword>
<evidence type="ECO:0000256" key="1">
    <source>
        <dbReference type="ARBA" id="ARBA00022574"/>
    </source>
</evidence>
<feature type="domain" description="EML-like second beta-propeller" evidence="5">
    <location>
        <begin position="983"/>
        <end position="1298"/>
    </location>
</feature>
<reference evidence="6 7" key="1">
    <citation type="journal article" date="2024" name="Nat. Commun.">
        <title>Phylogenomics reveals the evolutionary origins of lichenization in chlorophyte algae.</title>
        <authorList>
            <person name="Puginier C."/>
            <person name="Libourel C."/>
            <person name="Otte J."/>
            <person name="Skaloud P."/>
            <person name="Haon M."/>
            <person name="Grisel S."/>
            <person name="Petersen M."/>
            <person name="Berrin J.G."/>
            <person name="Delaux P.M."/>
            <person name="Dal Grande F."/>
            <person name="Keller J."/>
        </authorList>
    </citation>
    <scope>NUCLEOTIDE SEQUENCE [LARGE SCALE GENOMIC DNA]</scope>
    <source>
        <strain evidence="6 7">SAG 2043</strain>
    </source>
</reference>
<dbReference type="SUPFAM" id="SSF117289">
    <property type="entry name" value="Nucleoporin domain"/>
    <property type="match status" value="1"/>
</dbReference>
<dbReference type="EMBL" id="JALJOR010000003">
    <property type="protein sequence ID" value="KAK9820398.1"/>
    <property type="molecule type" value="Genomic_DNA"/>
</dbReference>
<dbReference type="InterPro" id="IPR015943">
    <property type="entry name" value="WD40/YVTN_repeat-like_dom_sf"/>
</dbReference>
<dbReference type="Pfam" id="PF23414">
    <property type="entry name" value="Beta-prop_EML_2"/>
    <property type="match status" value="1"/>
</dbReference>
<dbReference type="InterPro" id="IPR050630">
    <property type="entry name" value="WD_repeat_EMAP"/>
</dbReference>
<dbReference type="InterPro" id="IPR055442">
    <property type="entry name" value="Beta-prop_EML-like_2nd"/>
</dbReference>
<dbReference type="InterPro" id="IPR011992">
    <property type="entry name" value="EF-hand-dom_pair"/>
</dbReference>
<evidence type="ECO:0000313" key="6">
    <source>
        <dbReference type="EMBL" id="KAK9820398.1"/>
    </source>
</evidence>
<dbReference type="InterPro" id="IPR001680">
    <property type="entry name" value="WD40_rpt"/>
</dbReference>
<feature type="region of interest" description="Disordered" evidence="4">
    <location>
        <begin position="159"/>
        <end position="185"/>
    </location>
</feature>
<dbReference type="Proteomes" id="UP001489004">
    <property type="component" value="Unassembled WGS sequence"/>
</dbReference>
<dbReference type="GO" id="GO:0008017">
    <property type="term" value="F:microtubule binding"/>
    <property type="evidence" value="ECO:0007669"/>
    <property type="project" value="TreeGrafter"/>
</dbReference>
<name>A0AAW1QG95_9CHLO</name>
<proteinExistence type="predicted"/>
<evidence type="ECO:0000313" key="7">
    <source>
        <dbReference type="Proteomes" id="UP001489004"/>
    </source>
</evidence>
<dbReference type="SMART" id="SM00320">
    <property type="entry name" value="WD40"/>
    <property type="match status" value="7"/>
</dbReference>
<evidence type="ECO:0000256" key="3">
    <source>
        <dbReference type="PROSITE-ProRule" id="PRU00221"/>
    </source>
</evidence>
<gene>
    <name evidence="6" type="ORF">WJX72_009942</name>
</gene>
<evidence type="ECO:0000256" key="2">
    <source>
        <dbReference type="ARBA" id="ARBA00022737"/>
    </source>
</evidence>
<organism evidence="6 7">
    <name type="scientific">[Myrmecia] bisecta</name>
    <dbReference type="NCBI Taxonomy" id="41462"/>
    <lineage>
        <taxon>Eukaryota</taxon>
        <taxon>Viridiplantae</taxon>
        <taxon>Chlorophyta</taxon>
        <taxon>core chlorophytes</taxon>
        <taxon>Trebouxiophyceae</taxon>
        <taxon>Trebouxiales</taxon>
        <taxon>Trebouxiaceae</taxon>
        <taxon>Myrmecia</taxon>
    </lineage>
</organism>
<protein>
    <recommendedName>
        <fullName evidence="5">EML-like second beta-propeller domain-containing protein</fullName>
    </recommendedName>
</protein>
<evidence type="ECO:0000256" key="4">
    <source>
        <dbReference type="SAM" id="MobiDB-lite"/>
    </source>
</evidence>
<comment type="caution">
    <text evidence="6">The sequence shown here is derived from an EMBL/GenBank/DDBJ whole genome shotgun (WGS) entry which is preliminary data.</text>
</comment>
<feature type="compositionally biased region" description="Polar residues" evidence="4">
    <location>
        <begin position="49"/>
        <end position="59"/>
    </location>
</feature>
<sequence length="1392" mass="153189">MAEIFNHGNRSKDLAATRRLNGSLNGTGKGGFGSTSSRPYTDSGYAPGGSSSRPATPVNSAGKPLAASFASAGRPSSAPSTPLHKKDLRNPMGDLAKLQKMLQTKKMSDGESAAARARVAELKRVKEADFWGRESPVRQDLPPFWSLRTFGQPYNDERMRTGSASQMWKHSSRRGREPEPVGPATEATAVLRRSLIKGERLFDKASLSPITLQPGQKAVPLREDERVWLINKLPPHQKMHALRHSLDRDRQEGKFVPWTQAVMKELNGAAWEKNAEQCIRLAVQRVEDMMRRHLRFLSDQQCAAARAPSALVKDIMRQAFWRVDPKKTGEVSLQQFLQVWQNVLQLEEYDEEVRVVRNKQRHVLVRTGRRVVLDQNAAAAIFVKYGFDKDGLMPYVVFMNALTETPSRLLGHELILDNTMRGRNGLADESDIAMAVADCKIMYPKCKNGVFPPSGFDPRVAHRSSRAPQATMYLEHVYGYAGITDAGIGNLANNIFYNHNHEFVYYMGMVGIVFNKDLHLAKKPSQRFFFGHNNDILCIAMHPNRRFVATGQQEPTGSMAYACVWDTQTCHILQRLDHGKGYDAVIACEFSGGDQGGEGGEILVTVTCDLRHSIHIWRWMKNADPLFKATYIPGWYYGPEKKLADLTAHGLHYNTGHHHDEEGWSECSDDEEGMKKPSLARRRTGELPDDIAEHPLVKAVTHTAVEFASASGLHTQQKPSVDDGSWEYLDCLPGYQGTPPTVYGVVWNPFRPANGGRGSEFASYGVKHVKSWIKDDNNQWIATNAQFGPTQVDNVLSLVFVRAMHEGAGKGDSCMITGFAPGTVGVWVPPYPTRPGAIYTLTRVFNAHGEGPAMTLNDGTQVFGGVKCLKVRADGRSMLSAGADGYIQEWALENPTAANPDGTQKRGVKLTPMWQEGECYGPHRFKLAAADAVISQEKLPMVTGLDTHPEILEEFVCGTSGCDIWEVDKDPRVLVEGHAGNLQTVAAHPLEPFTFATACEDMSVTLWDAEHREAVRMANLGFVCRSVTFSGEEYPAKYIQGWDPRGGKGYHIAVGGATGRIAILDGSTLQPLVHLKDAKLAVDEMKYSPAEGPKILAAGSHDLCIYLYRVSKGYQLMGRLVGHSGAILHLNWSLPVGSPLALKGRRLLQSADSSYEILYWDPQTGRQVTANQRDTAWHTWTTVLGFDVMGIWPDGSDGTDVNSVDRANSGKPTYDKEAGLITIPGDDDSPDGVRGASFMVSADDFSLVKLFNYPAVADDAPFRAFRGHSSFVSCTRFLCDDKTVITVGGADRSVFQWRTVGVARKDAEHDAAVLRAVDTAVAALKDINATAVPRAMAEWGPLDGSGKNFGPLDSGMYTDLRKSLRLGSGPIEVDKVAYRQASFDANSKLAKV</sequence>
<dbReference type="SUPFAM" id="SSF47473">
    <property type="entry name" value="EF-hand"/>
    <property type="match status" value="1"/>
</dbReference>
<dbReference type="InterPro" id="IPR036322">
    <property type="entry name" value="WD40_repeat_dom_sf"/>
</dbReference>
<keyword evidence="1 3" id="KW-0853">WD repeat</keyword>
<dbReference type="Gene3D" id="2.130.10.10">
    <property type="entry name" value="YVTN repeat-like/Quinoprotein amine dehydrogenase"/>
    <property type="match status" value="3"/>
</dbReference>
<dbReference type="PROSITE" id="PS50082">
    <property type="entry name" value="WD_REPEATS_2"/>
    <property type="match status" value="1"/>
</dbReference>
<feature type="region of interest" description="Disordered" evidence="4">
    <location>
        <begin position="1"/>
        <end position="90"/>
    </location>
</feature>
<accession>A0AAW1QG95</accession>
<dbReference type="SUPFAM" id="SSF50978">
    <property type="entry name" value="WD40 repeat-like"/>
    <property type="match status" value="1"/>
</dbReference>
<dbReference type="Pfam" id="PF00400">
    <property type="entry name" value="WD40"/>
    <property type="match status" value="1"/>
</dbReference>
<dbReference type="PANTHER" id="PTHR13720:SF33">
    <property type="entry name" value="HELP DOMAIN-CONTAINING PROTEIN"/>
    <property type="match status" value="1"/>
</dbReference>
<keyword evidence="2" id="KW-0677">Repeat</keyword>